<evidence type="ECO:0000313" key="1">
    <source>
        <dbReference type="EMBL" id="KAK6347433.1"/>
    </source>
</evidence>
<gene>
    <name evidence="1" type="ORF">TWF718_005274</name>
</gene>
<evidence type="ECO:0000313" key="2">
    <source>
        <dbReference type="Proteomes" id="UP001313282"/>
    </source>
</evidence>
<organism evidence="1 2">
    <name type="scientific">Orbilia javanica</name>
    <dbReference type="NCBI Taxonomy" id="47235"/>
    <lineage>
        <taxon>Eukaryota</taxon>
        <taxon>Fungi</taxon>
        <taxon>Dikarya</taxon>
        <taxon>Ascomycota</taxon>
        <taxon>Pezizomycotina</taxon>
        <taxon>Orbiliomycetes</taxon>
        <taxon>Orbiliales</taxon>
        <taxon>Orbiliaceae</taxon>
        <taxon>Orbilia</taxon>
    </lineage>
</organism>
<proteinExistence type="predicted"/>
<keyword evidence="2" id="KW-1185">Reference proteome</keyword>
<protein>
    <submittedName>
        <fullName evidence="1">Uncharacterized protein</fullName>
    </submittedName>
</protein>
<sequence>MALTLLTLLDPGQPILYTRIFEHLGAVDTINLLATCRQTMSLKGHVFNVNVLLRPFFKDPLQFRQVMADNDLVVGGSMALRFFSREKWESNDIDVYTESHESVAIAAAFLQKKGYQYEPYFWQTQNLSETIARRDRVKEMITEARQSKRVSDDTIKEEGYLYGIEEIKDIYRFSHPGSNKKIEVVLTRGSVVQLILSYYATFLMNFFTYRTAYSLFPSSTFRGKNGFYVPPKGRIKEKTMNGILKYHDRGYSILTNWREDYEYKSCARLRTVGDCNTWSIPLCTRGIDAPSRDIRLQGISFIVTPKPSIAASCYPPLWYSYPFAYYEALERELRETDRLVIKMGKSRPMF</sequence>
<dbReference type="EMBL" id="JAVHNR010000003">
    <property type="protein sequence ID" value="KAK6347433.1"/>
    <property type="molecule type" value="Genomic_DNA"/>
</dbReference>
<accession>A0AAN8MPQ3</accession>
<comment type="caution">
    <text evidence="1">The sequence shown here is derived from an EMBL/GenBank/DDBJ whole genome shotgun (WGS) entry which is preliminary data.</text>
</comment>
<dbReference type="Proteomes" id="UP001313282">
    <property type="component" value="Unassembled WGS sequence"/>
</dbReference>
<reference evidence="1 2" key="1">
    <citation type="submission" date="2019-10" db="EMBL/GenBank/DDBJ databases">
        <authorList>
            <person name="Palmer J.M."/>
        </authorList>
    </citation>
    <scope>NUCLEOTIDE SEQUENCE [LARGE SCALE GENOMIC DNA]</scope>
    <source>
        <strain evidence="1 2">TWF718</strain>
    </source>
</reference>
<name>A0AAN8MPQ3_9PEZI</name>
<dbReference type="AlphaFoldDB" id="A0AAN8MPQ3"/>